<dbReference type="SUPFAM" id="SSF46689">
    <property type="entry name" value="Homeodomain-like"/>
    <property type="match status" value="1"/>
</dbReference>
<keyword evidence="1" id="KW-0678">Repressor</keyword>
<name>A0A2T0Q0T4_9ACTN</name>
<evidence type="ECO:0000256" key="2">
    <source>
        <dbReference type="ARBA" id="ARBA00023015"/>
    </source>
</evidence>
<dbReference type="Gene3D" id="1.10.10.60">
    <property type="entry name" value="Homeodomain-like"/>
    <property type="match status" value="1"/>
</dbReference>
<dbReference type="SUPFAM" id="SSF48498">
    <property type="entry name" value="Tetracyclin repressor-like, C-terminal domain"/>
    <property type="match status" value="1"/>
</dbReference>
<evidence type="ECO:0000256" key="5">
    <source>
        <dbReference type="PROSITE-ProRule" id="PRU00335"/>
    </source>
</evidence>
<dbReference type="EMBL" id="PVZC01000006">
    <property type="protein sequence ID" value="PRX97398.1"/>
    <property type="molecule type" value="Genomic_DNA"/>
</dbReference>
<evidence type="ECO:0000256" key="1">
    <source>
        <dbReference type="ARBA" id="ARBA00022491"/>
    </source>
</evidence>
<organism evidence="7 8">
    <name type="scientific">Allonocardiopsis opalescens</name>
    <dbReference type="NCBI Taxonomy" id="1144618"/>
    <lineage>
        <taxon>Bacteria</taxon>
        <taxon>Bacillati</taxon>
        <taxon>Actinomycetota</taxon>
        <taxon>Actinomycetes</taxon>
        <taxon>Streptosporangiales</taxon>
        <taxon>Allonocardiopsis</taxon>
    </lineage>
</organism>
<evidence type="ECO:0000313" key="7">
    <source>
        <dbReference type="EMBL" id="PRX97398.1"/>
    </source>
</evidence>
<dbReference type="AlphaFoldDB" id="A0A2T0Q0T4"/>
<gene>
    <name evidence="7" type="ORF">CLV72_106437</name>
</gene>
<dbReference type="OrthoDB" id="3190535at2"/>
<dbReference type="Pfam" id="PF00440">
    <property type="entry name" value="TetR_N"/>
    <property type="match status" value="1"/>
</dbReference>
<dbReference type="GO" id="GO:0000976">
    <property type="term" value="F:transcription cis-regulatory region binding"/>
    <property type="evidence" value="ECO:0007669"/>
    <property type="project" value="TreeGrafter"/>
</dbReference>
<evidence type="ECO:0000313" key="8">
    <source>
        <dbReference type="Proteomes" id="UP000237846"/>
    </source>
</evidence>
<keyword evidence="2" id="KW-0805">Transcription regulation</keyword>
<comment type="caution">
    <text evidence="7">The sequence shown here is derived from an EMBL/GenBank/DDBJ whole genome shotgun (WGS) entry which is preliminary data.</text>
</comment>
<keyword evidence="8" id="KW-1185">Reference proteome</keyword>
<accession>A0A2T0Q0T4</accession>
<evidence type="ECO:0000259" key="6">
    <source>
        <dbReference type="PROSITE" id="PS50977"/>
    </source>
</evidence>
<dbReference type="InterPro" id="IPR041490">
    <property type="entry name" value="KstR2_TetR_C"/>
</dbReference>
<dbReference type="PROSITE" id="PS01081">
    <property type="entry name" value="HTH_TETR_1"/>
    <property type="match status" value="1"/>
</dbReference>
<protein>
    <submittedName>
        <fullName evidence="7">TetR family transcriptional regulator</fullName>
    </submittedName>
</protein>
<dbReference type="InterPro" id="IPR050109">
    <property type="entry name" value="HTH-type_TetR-like_transc_reg"/>
</dbReference>
<dbReference type="Gene3D" id="1.10.357.10">
    <property type="entry name" value="Tetracycline Repressor, domain 2"/>
    <property type="match status" value="1"/>
</dbReference>
<evidence type="ECO:0000256" key="3">
    <source>
        <dbReference type="ARBA" id="ARBA00023125"/>
    </source>
</evidence>
<dbReference type="PROSITE" id="PS50977">
    <property type="entry name" value="HTH_TETR_2"/>
    <property type="match status" value="1"/>
</dbReference>
<dbReference type="GO" id="GO:0003700">
    <property type="term" value="F:DNA-binding transcription factor activity"/>
    <property type="evidence" value="ECO:0007669"/>
    <property type="project" value="TreeGrafter"/>
</dbReference>
<sequence length="220" mass="24310">MARIARGGTPAGRRAGGSTVPDRLLAAASRLFAQRGFESTSVQDVVEAAGVTKGAMYHYFRSKDDLLHEIYRRLLTMQTQRLADFAAAEGPLPERLFAAASDVVQTSIANLDDSVIFFRSMHLLTNEHQTRVRAERRRYHELFRSLIEEGQRSGAFRDDIPAGIVTIHYFGSVHQLGTWYRPDGKMTPRELGEYYATLLLAGLRPEPGAAGTAGRESDGA</sequence>
<dbReference type="InterPro" id="IPR023772">
    <property type="entry name" value="DNA-bd_HTH_TetR-type_CS"/>
</dbReference>
<dbReference type="InterPro" id="IPR036271">
    <property type="entry name" value="Tet_transcr_reg_TetR-rel_C_sf"/>
</dbReference>
<dbReference type="RefSeq" id="WP_106249488.1">
    <property type="nucleotide sequence ID" value="NZ_PVZC01000006.1"/>
</dbReference>
<dbReference type="PANTHER" id="PTHR30055">
    <property type="entry name" value="HTH-TYPE TRANSCRIPTIONAL REGULATOR RUTR"/>
    <property type="match status" value="1"/>
</dbReference>
<dbReference type="PANTHER" id="PTHR30055:SF175">
    <property type="entry name" value="HTH-TYPE TRANSCRIPTIONAL REPRESSOR KSTR2"/>
    <property type="match status" value="1"/>
</dbReference>
<evidence type="ECO:0000256" key="4">
    <source>
        <dbReference type="ARBA" id="ARBA00023163"/>
    </source>
</evidence>
<keyword evidence="3 5" id="KW-0238">DNA-binding</keyword>
<feature type="domain" description="HTH tetR-type" evidence="6">
    <location>
        <begin position="18"/>
        <end position="78"/>
    </location>
</feature>
<dbReference type="InterPro" id="IPR009057">
    <property type="entry name" value="Homeodomain-like_sf"/>
</dbReference>
<dbReference type="InterPro" id="IPR001647">
    <property type="entry name" value="HTH_TetR"/>
</dbReference>
<keyword evidence="4" id="KW-0804">Transcription</keyword>
<feature type="DNA-binding region" description="H-T-H motif" evidence="5">
    <location>
        <begin position="41"/>
        <end position="60"/>
    </location>
</feature>
<dbReference type="Proteomes" id="UP000237846">
    <property type="component" value="Unassembled WGS sequence"/>
</dbReference>
<proteinExistence type="predicted"/>
<dbReference type="PRINTS" id="PR00455">
    <property type="entry name" value="HTHTETR"/>
</dbReference>
<dbReference type="Pfam" id="PF17932">
    <property type="entry name" value="TetR_C_24"/>
    <property type="match status" value="1"/>
</dbReference>
<reference evidence="7 8" key="1">
    <citation type="submission" date="2018-03" db="EMBL/GenBank/DDBJ databases">
        <title>Genomic Encyclopedia of Archaeal and Bacterial Type Strains, Phase II (KMG-II): from individual species to whole genera.</title>
        <authorList>
            <person name="Goeker M."/>
        </authorList>
    </citation>
    <scope>NUCLEOTIDE SEQUENCE [LARGE SCALE GENOMIC DNA]</scope>
    <source>
        <strain evidence="7 8">DSM 45601</strain>
    </source>
</reference>